<dbReference type="OrthoDB" id="693624at2"/>
<dbReference type="EMBL" id="PVBQ01000018">
    <property type="protein sequence ID" value="PRD46042.1"/>
    <property type="molecule type" value="Genomic_DNA"/>
</dbReference>
<evidence type="ECO:0000313" key="2">
    <source>
        <dbReference type="Proteomes" id="UP000239711"/>
    </source>
</evidence>
<dbReference type="Gene3D" id="1.20.120.330">
    <property type="entry name" value="Nucleotidyltransferases domain 2"/>
    <property type="match status" value="1"/>
</dbReference>
<accession>A0A2S9IZT3</accession>
<dbReference type="RefSeq" id="WP_105718291.1">
    <property type="nucleotide sequence ID" value="NZ_PVBQ01000018.1"/>
</dbReference>
<sequence length="597" mass="68284">MAIDKQLLVERLIQRIDLDRIFLFSYSFLGKEQQHLILVMKPEDGVSPKVMKPVIELCLIDMEGLSFELIPFGEWRNKVRHGGLYYAYASLPQHEIYRSPRKATKSLTVHEIGGVIELAGQWQMKMKKEGEEFRDGALKFAEHGNYLKATFMVHQSLESFLRLPQAMIQGNANNQHNLENRMRTLSPHIPAFKEVLLSEAFIEMETFRLLDKGYHAVKQNRDLEITAFDASYLYDKCCEISKAIEMLYQFFLDALKAEQQTRLEQVEQQGQLAAEKKNVKPVMADAGGTTHIRCEDFSGFPWLQQYKDDVHALLDKIRSNHNPEQISLLNYHTGGFSWSSPFRLEGGEERAGVKVELYMVVLMKNTGPFTFKTMQVGVASAMLVFLDLKYVEKGLAEGNRFMHAAWTKGHVLRRKSTFDPTFALGNIDWQQEWERAEKTWKQGKLVIDNLVCTTKNAHPLFADTGLLMLRNLLEIGAHSFLRIAVGHIPKTQSLIELLDWTRVVGGQLSDYLLDKSEIQGQMLHLILHPKTLWWNPDILDSLEEVTPDLCRLQAEKLADLFDRLCCGAIEKIKKQAISVTERDSVSPSAIEVAQENS</sequence>
<proteinExistence type="predicted"/>
<comment type="caution">
    <text evidence="1">The sequence shown here is derived from an EMBL/GenBank/DDBJ whole genome shotgun (WGS) entry which is preliminary data.</text>
</comment>
<reference evidence="1 2" key="1">
    <citation type="submission" date="2018-02" db="EMBL/GenBank/DDBJ databases">
        <title>The draft genome of Sphingobacterium sp. 5JN-11.</title>
        <authorList>
            <person name="Liu L."/>
            <person name="Li L."/>
            <person name="Liang L."/>
            <person name="Zhang X."/>
            <person name="Wang T."/>
        </authorList>
    </citation>
    <scope>NUCLEOTIDE SEQUENCE [LARGE SCALE GENOMIC DNA]</scope>
    <source>
        <strain evidence="1 2">5JN-11</strain>
    </source>
</reference>
<dbReference type="AlphaFoldDB" id="A0A2S9IZT3"/>
<dbReference type="Proteomes" id="UP000239711">
    <property type="component" value="Unassembled WGS sequence"/>
</dbReference>
<evidence type="ECO:0000313" key="1">
    <source>
        <dbReference type="EMBL" id="PRD46042.1"/>
    </source>
</evidence>
<name>A0A2S9IZT3_9SPHI</name>
<gene>
    <name evidence="1" type="ORF">C5745_17395</name>
</gene>
<organism evidence="1 2">
    <name type="scientific">Sphingobacterium haloxyli</name>
    <dbReference type="NCBI Taxonomy" id="2100533"/>
    <lineage>
        <taxon>Bacteria</taxon>
        <taxon>Pseudomonadati</taxon>
        <taxon>Bacteroidota</taxon>
        <taxon>Sphingobacteriia</taxon>
        <taxon>Sphingobacteriales</taxon>
        <taxon>Sphingobacteriaceae</taxon>
        <taxon>Sphingobacterium</taxon>
    </lineage>
</organism>
<protein>
    <recommendedName>
        <fullName evidence="3">HEPN domain-containing protein</fullName>
    </recommendedName>
</protein>
<keyword evidence="2" id="KW-1185">Reference proteome</keyword>
<evidence type="ECO:0008006" key="3">
    <source>
        <dbReference type="Google" id="ProtNLM"/>
    </source>
</evidence>